<feature type="domain" description="Myb-like" evidence="2">
    <location>
        <begin position="863"/>
        <end position="916"/>
    </location>
</feature>
<protein>
    <recommendedName>
        <fullName evidence="6">PDZ domain-containing protein</fullName>
    </recommendedName>
</protein>
<reference evidence="5" key="1">
    <citation type="journal article" date="2010" name="Science">
        <title>Plasticity of animal genome architecture unmasked by rapid evolution of a pelagic tunicate.</title>
        <authorList>
            <person name="Denoeud F."/>
            <person name="Henriet S."/>
            <person name="Mungpakdee S."/>
            <person name="Aury J.M."/>
            <person name="Da Silva C."/>
            <person name="Brinkmann H."/>
            <person name="Mikhaleva J."/>
            <person name="Olsen L.C."/>
            <person name="Jubin C."/>
            <person name="Canestro C."/>
            <person name="Bouquet J.M."/>
            <person name="Danks G."/>
            <person name="Poulain J."/>
            <person name="Campsteijn C."/>
            <person name="Adamski M."/>
            <person name="Cross I."/>
            <person name="Yadetie F."/>
            <person name="Muffato M."/>
            <person name="Louis A."/>
            <person name="Butcher S."/>
            <person name="Tsagkogeorga G."/>
            <person name="Konrad A."/>
            <person name="Singh S."/>
            <person name="Jensen M.F."/>
            <person name="Cong E.H."/>
            <person name="Eikeseth-Otteraa H."/>
            <person name="Noel B."/>
            <person name="Anthouard V."/>
            <person name="Porcel B.M."/>
            <person name="Kachouri-Lafond R."/>
            <person name="Nishino A."/>
            <person name="Ugolini M."/>
            <person name="Chourrout P."/>
            <person name="Nishida H."/>
            <person name="Aasland R."/>
            <person name="Huzurbazar S."/>
            <person name="Westhof E."/>
            <person name="Delsuc F."/>
            <person name="Lehrach H."/>
            <person name="Reinhardt R."/>
            <person name="Weissenbach J."/>
            <person name="Roy S.W."/>
            <person name="Artiguenave F."/>
            <person name="Postlethwait J.H."/>
            <person name="Manak J.R."/>
            <person name="Thompson E.M."/>
            <person name="Jaillon O."/>
            <person name="Du Pasquier L."/>
            <person name="Boudinot P."/>
            <person name="Liberles D.A."/>
            <person name="Volff J.N."/>
            <person name="Philippe H."/>
            <person name="Lenhard B."/>
            <person name="Roest Crollius H."/>
            <person name="Wincker P."/>
            <person name="Chourrout D."/>
        </authorList>
    </citation>
    <scope>NUCLEOTIDE SEQUENCE [LARGE SCALE GENOMIC DNA]</scope>
</reference>
<evidence type="ECO:0000256" key="1">
    <source>
        <dbReference type="SAM" id="MobiDB-lite"/>
    </source>
</evidence>
<dbReference type="InterPro" id="IPR017930">
    <property type="entry name" value="Myb_dom"/>
</dbReference>
<name>E4YG82_OIKDI</name>
<evidence type="ECO:0000313" key="5">
    <source>
        <dbReference type="EMBL" id="CBY34506.1"/>
    </source>
</evidence>
<proteinExistence type="predicted"/>
<evidence type="ECO:0008006" key="6">
    <source>
        <dbReference type="Google" id="ProtNLM"/>
    </source>
</evidence>
<dbReference type="PROSITE" id="PS50090">
    <property type="entry name" value="MYB_LIKE"/>
    <property type="match status" value="1"/>
</dbReference>
<feature type="compositionally biased region" description="Polar residues" evidence="1">
    <location>
        <begin position="20"/>
        <end position="30"/>
    </location>
</feature>
<dbReference type="AlphaFoldDB" id="E4YG82"/>
<dbReference type="InterPro" id="IPR001478">
    <property type="entry name" value="PDZ"/>
</dbReference>
<feature type="compositionally biased region" description="Polar residues" evidence="1">
    <location>
        <begin position="417"/>
        <end position="427"/>
    </location>
</feature>
<feature type="compositionally biased region" description="Polar residues" evidence="1">
    <location>
        <begin position="47"/>
        <end position="74"/>
    </location>
</feature>
<feature type="compositionally biased region" description="Acidic residues" evidence="1">
    <location>
        <begin position="688"/>
        <end position="700"/>
    </location>
</feature>
<feature type="compositionally biased region" description="Basic and acidic residues" evidence="1">
    <location>
        <begin position="292"/>
        <end position="302"/>
    </location>
</feature>
<evidence type="ECO:0000259" key="4">
    <source>
        <dbReference type="PROSITE" id="PS51294"/>
    </source>
</evidence>
<dbReference type="Gene3D" id="1.10.246.220">
    <property type="match status" value="1"/>
</dbReference>
<feature type="compositionally biased region" description="Basic and acidic residues" evidence="1">
    <location>
        <begin position="364"/>
        <end position="373"/>
    </location>
</feature>
<dbReference type="InterPro" id="IPR009057">
    <property type="entry name" value="Homeodomain-like_sf"/>
</dbReference>
<feature type="compositionally biased region" description="Acidic residues" evidence="1">
    <location>
        <begin position="173"/>
        <end position="183"/>
    </location>
</feature>
<gene>
    <name evidence="5" type="ORF">GSOID_T00024531001</name>
</gene>
<feature type="compositionally biased region" description="Basic and acidic residues" evidence="1">
    <location>
        <begin position="482"/>
        <end position="497"/>
    </location>
</feature>
<dbReference type="SMART" id="SM00228">
    <property type="entry name" value="PDZ"/>
    <property type="match status" value="1"/>
</dbReference>
<dbReference type="SUPFAM" id="SSF46689">
    <property type="entry name" value="Homeodomain-like"/>
    <property type="match status" value="1"/>
</dbReference>
<dbReference type="InterPro" id="IPR001005">
    <property type="entry name" value="SANT/Myb"/>
</dbReference>
<feature type="region of interest" description="Disordered" evidence="1">
    <location>
        <begin position="279"/>
        <end position="536"/>
    </location>
</feature>
<accession>E4YG82</accession>
<evidence type="ECO:0000259" key="2">
    <source>
        <dbReference type="PROSITE" id="PS50090"/>
    </source>
</evidence>
<feature type="compositionally biased region" description="Acidic residues" evidence="1">
    <location>
        <begin position="1"/>
        <end position="19"/>
    </location>
</feature>
<feature type="compositionally biased region" description="Polar residues" evidence="1">
    <location>
        <begin position="339"/>
        <end position="354"/>
    </location>
</feature>
<organism evidence="5">
    <name type="scientific">Oikopleura dioica</name>
    <name type="common">Tunicate</name>
    <dbReference type="NCBI Taxonomy" id="34765"/>
    <lineage>
        <taxon>Eukaryota</taxon>
        <taxon>Metazoa</taxon>
        <taxon>Chordata</taxon>
        <taxon>Tunicata</taxon>
        <taxon>Appendicularia</taxon>
        <taxon>Copelata</taxon>
        <taxon>Oikopleuridae</taxon>
        <taxon>Oikopleura</taxon>
    </lineage>
</organism>
<dbReference type="PROSITE" id="PS50106">
    <property type="entry name" value="PDZ"/>
    <property type="match status" value="1"/>
</dbReference>
<feature type="compositionally biased region" description="Low complexity" evidence="1">
    <location>
        <begin position="314"/>
        <end position="330"/>
    </location>
</feature>
<dbReference type="Proteomes" id="UP000011014">
    <property type="component" value="Unassembled WGS sequence"/>
</dbReference>
<feature type="compositionally biased region" description="Polar residues" evidence="1">
    <location>
        <begin position="114"/>
        <end position="130"/>
    </location>
</feature>
<sequence length="928" mass="104334">MSQESDDSIGELVIDEGSDISEQILSPMQTRSEDSHASKSSSDDSSLYKTPQNSPQSTQYRTAEGNNAENTESPSIIVASHLEDIIEAVTTRDSSTQDSGETLSQRNKLDSQDMAIQTSASQADNESSKMLTEDSIDLEEEVASHIQLVFEKHGSEDSDYSTPPSSPERNAEIDETQVPDDDYFQNLRSPRSDKDESADHRSEHTEADFIEDINNELQFDVIEEDESFLAAVSSDRAANMQMFIDRSKTCTKIEDKLRYQVIKNLFSTDNEELRQMATWKPVIPELEDDETENRKAPPKRTELPPPSPKKKKNNSSQASAEISSQSQNQQMSEAKENWSQEIHSGISEESQSSRARPFIPEDAFLERILKEDQPAQDPSQKSATNLKQRISEFLFPSKRSSPKNKRKRSKSSDKSENNTSKRASVKTSVLKPSADITVPRRPGRDALSDITDLSSAFDNDSPIRVRKLKAKQSKKLTASLTRNEKSLERTRLEKKSDQPTCSKYFQAADNSSDEEQRVPVSLRRKKQKDAAKLTKMTKLKSATKSSAISKLRIESSSRKKAGKQDIFVRKSLRSINSSLETRDPREVFEEVAITIKDVKNIEGKIGLTFDTEKSSLISVKEVVAGSPADISGFKADDIIVSFNRTRCSYKSRVTLSVFLCLFTESEETDFDFVVVRDLPDTFSAGEASDADTSEISDISDMEQKSNVISQDADKTNIEEPNQDTTNPVYETFDVTANTSAFAGSSTLKTKRPKRKRKDISFAGDVTNEEGSETTNRVYETFDVSENNHASNPEKTFDASLSDISYNSSAAEKVKQRVRKIGLSHYINPRQESIASRKRNQVVFNLSIKIVNNLSFQSTFSKMSMTKKRRRWDDGEDANLITGLNRYGTGWAKIKTKLFASSERTNVNIKDRHRQLLKKGDLRVKKNYD</sequence>
<dbReference type="SMART" id="SM00717">
    <property type="entry name" value="SANT"/>
    <property type="match status" value="1"/>
</dbReference>
<dbReference type="EMBL" id="FN654514">
    <property type="protein sequence ID" value="CBY34506.1"/>
    <property type="molecule type" value="Genomic_DNA"/>
</dbReference>
<feature type="compositionally biased region" description="Polar residues" evidence="1">
    <location>
        <begin position="376"/>
        <end position="388"/>
    </location>
</feature>
<dbReference type="Gene3D" id="2.30.42.10">
    <property type="match status" value="1"/>
</dbReference>
<feature type="compositionally biased region" description="Basic and acidic residues" evidence="1">
    <location>
        <begin position="190"/>
        <end position="207"/>
    </location>
</feature>
<feature type="compositionally biased region" description="Basic residues" evidence="1">
    <location>
        <begin position="400"/>
        <end position="409"/>
    </location>
</feature>
<dbReference type="PROSITE" id="PS51294">
    <property type="entry name" value="HTH_MYB"/>
    <property type="match status" value="1"/>
</dbReference>
<feature type="region of interest" description="Disordered" evidence="1">
    <location>
        <begin position="685"/>
        <end position="726"/>
    </location>
</feature>
<dbReference type="InterPro" id="IPR036034">
    <property type="entry name" value="PDZ_sf"/>
</dbReference>
<feature type="domain" description="HTH myb-type" evidence="4">
    <location>
        <begin position="863"/>
        <end position="920"/>
    </location>
</feature>
<feature type="region of interest" description="Disordered" evidence="1">
    <location>
        <begin position="1"/>
        <end position="209"/>
    </location>
</feature>
<feature type="domain" description="PDZ" evidence="3">
    <location>
        <begin position="594"/>
        <end position="643"/>
    </location>
</feature>
<feature type="compositionally biased region" description="Polar residues" evidence="1">
    <location>
        <begin position="91"/>
        <end position="106"/>
    </location>
</feature>
<feature type="compositionally biased region" description="Basic residues" evidence="1">
    <location>
        <begin position="464"/>
        <end position="474"/>
    </location>
</feature>
<dbReference type="SUPFAM" id="SSF50156">
    <property type="entry name" value="PDZ domain-like"/>
    <property type="match status" value="1"/>
</dbReference>
<evidence type="ECO:0000259" key="3">
    <source>
        <dbReference type="PROSITE" id="PS50106"/>
    </source>
</evidence>
<dbReference type="CDD" id="cd11660">
    <property type="entry name" value="SANT_TRF"/>
    <property type="match status" value="1"/>
</dbReference>